<dbReference type="RefSeq" id="WP_138196376.1">
    <property type="nucleotide sequence ID" value="NZ_VCIW01000016.1"/>
</dbReference>
<dbReference type="EMBL" id="VCIW01000016">
    <property type="protein sequence ID" value="TLS50222.1"/>
    <property type="molecule type" value="Genomic_DNA"/>
</dbReference>
<evidence type="ECO:0000313" key="3">
    <source>
        <dbReference type="Proteomes" id="UP000309676"/>
    </source>
</evidence>
<comment type="caution">
    <text evidence="2">The sequence shown here is derived from an EMBL/GenBank/DDBJ whole genome shotgun (WGS) entry which is preliminary data.</text>
</comment>
<feature type="transmembrane region" description="Helical" evidence="1">
    <location>
        <begin position="137"/>
        <end position="166"/>
    </location>
</feature>
<dbReference type="AlphaFoldDB" id="A0A5R9G1K8"/>
<feature type="transmembrane region" description="Helical" evidence="1">
    <location>
        <begin position="93"/>
        <end position="116"/>
    </location>
</feature>
<proteinExistence type="predicted"/>
<dbReference type="PANTHER" id="PTHR43471">
    <property type="entry name" value="ABC TRANSPORTER PERMEASE"/>
    <property type="match status" value="1"/>
</dbReference>
<dbReference type="Pfam" id="PF12679">
    <property type="entry name" value="ABC2_membrane_2"/>
    <property type="match status" value="1"/>
</dbReference>
<organism evidence="2 3">
    <name type="scientific">Paenibacillus antri</name>
    <dbReference type="NCBI Taxonomy" id="2582848"/>
    <lineage>
        <taxon>Bacteria</taxon>
        <taxon>Bacillati</taxon>
        <taxon>Bacillota</taxon>
        <taxon>Bacilli</taxon>
        <taxon>Bacillales</taxon>
        <taxon>Paenibacillaceae</taxon>
        <taxon>Paenibacillus</taxon>
    </lineage>
</organism>
<reference evidence="2 3" key="1">
    <citation type="submission" date="2019-05" db="EMBL/GenBank/DDBJ databases">
        <authorList>
            <person name="Narsing Rao M.P."/>
            <person name="Li W.J."/>
        </authorList>
    </citation>
    <scope>NUCLEOTIDE SEQUENCE [LARGE SCALE GENOMIC DNA]</scope>
    <source>
        <strain evidence="2 3">SYSU_K30003</strain>
    </source>
</reference>
<dbReference type="GO" id="GO:0140359">
    <property type="term" value="F:ABC-type transporter activity"/>
    <property type="evidence" value="ECO:0007669"/>
    <property type="project" value="InterPro"/>
</dbReference>
<keyword evidence="1" id="KW-0812">Transmembrane</keyword>
<feature type="transmembrane region" description="Helical" evidence="1">
    <location>
        <begin position="303"/>
        <end position="325"/>
    </location>
</feature>
<protein>
    <submittedName>
        <fullName evidence="2">ABC transporter permease</fullName>
    </submittedName>
</protein>
<keyword evidence="1" id="KW-1133">Transmembrane helix</keyword>
<gene>
    <name evidence="2" type="ORF">FE782_21390</name>
</gene>
<evidence type="ECO:0000256" key="1">
    <source>
        <dbReference type="SAM" id="Phobius"/>
    </source>
</evidence>
<keyword evidence="1" id="KW-0472">Membrane</keyword>
<feature type="transmembrane region" description="Helical" evidence="1">
    <location>
        <begin position="43"/>
        <end position="64"/>
    </location>
</feature>
<evidence type="ECO:0000313" key="2">
    <source>
        <dbReference type="EMBL" id="TLS50222.1"/>
    </source>
</evidence>
<sequence>MKTPLASWPAALRARLAAPERDRTYHPFSAMVRKELSDHIRSWRTNILLLIVGLTCIASIYAVLNGLDRNAELDDTVKQFLFLRLFTATDGTIPSFITFVGFLGPLLGIGMGFDAIQNERGRGTLSRTLAQPVPRDYIINAKFVAALAIVGTLFVAMGFLVMALGILMTGIPPTPEQFARMFLFLLASVVYVAFWLNLSILFSVRMRSAATSALSGLGLWIFFVLFYPILVNVVVGALSPPTEYEAATWTQWLLRVSPNALFQEATSTLLVPEMRTISGFLTMEQAVGAIPAPLPLGQSLLLVWPQMTALVAGTLICFGISYLGFMRQEIRAR</sequence>
<accession>A0A5R9G1K8</accession>
<feature type="transmembrane region" description="Helical" evidence="1">
    <location>
        <begin position="178"/>
        <end position="202"/>
    </location>
</feature>
<dbReference type="Proteomes" id="UP000309676">
    <property type="component" value="Unassembled WGS sequence"/>
</dbReference>
<name>A0A5R9G1K8_9BACL</name>
<dbReference type="GO" id="GO:0005886">
    <property type="term" value="C:plasma membrane"/>
    <property type="evidence" value="ECO:0007669"/>
    <property type="project" value="UniProtKB-SubCell"/>
</dbReference>
<dbReference type="OrthoDB" id="9795677at2"/>
<keyword evidence="3" id="KW-1185">Reference proteome</keyword>
<dbReference type="PANTHER" id="PTHR43471:SF14">
    <property type="entry name" value="ABC-2 TYPE TRANSPORT SYSTEM PERMEASE PROTEIN"/>
    <property type="match status" value="1"/>
</dbReference>
<feature type="transmembrane region" description="Helical" evidence="1">
    <location>
        <begin position="214"/>
        <end position="235"/>
    </location>
</feature>